<dbReference type="AlphaFoldDB" id="A0A401ZC29"/>
<protein>
    <submittedName>
        <fullName evidence="3">Uncharacterized protein</fullName>
    </submittedName>
</protein>
<evidence type="ECO:0000313" key="4">
    <source>
        <dbReference type="Proteomes" id="UP000287224"/>
    </source>
</evidence>
<feature type="transmembrane region" description="Helical" evidence="2">
    <location>
        <begin position="137"/>
        <end position="161"/>
    </location>
</feature>
<feature type="compositionally biased region" description="Basic residues" evidence="1">
    <location>
        <begin position="10"/>
        <end position="19"/>
    </location>
</feature>
<dbReference type="EMBL" id="BIFQ01000001">
    <property type="protein sequence ID" value="GCE04434.1"/>
    <property type="molecule type" value="Genomic_DNA"/>
</dbReference>
<name>A0A401ZC29_9CHLR</name>
<feature type="compositionally biased region" description="Low complexity" evidence="1">
    <location>
        <begin position="36"/>
        <end position="63"/>
    </location>
</feature>
<gene>
    <name evidence="3" type="ORF">KDAU_17630</name>
</gene>
<evidence type="ECO:0000313" key="3">
    <source>
        <dbReference type="EMBL" id="GCE04434.1"/>
    </source>
</evidence>
<accession>A0A401ZC29</accession>
<feature type="compositionally biased region" description="Low complexity" evidence="1">
    <location>
        <begin position="211"/>
        <end position="220"/>
    </location>
</feature>
<keyword evidence="4" id="KW-1185">Reference proteome</keyword>
<organism evidence="3 4">
    <name type="scientific">Dictyobacter aurantiacus</name>
    <dbReference type="NCBI Taxonomy" id="1936993"/>
    <lineage>
        <taxon>Bacteria</taxon>
        <taxon>Bacillati</taxon>
        <taxon>Chloroflexota</taxon>
        <taxon>Ktedonobacteria</taxon>
        <taxon>Ktedonobacterales</taxon>
        <taxon>Dictyobacteraceae</taxon>
        <taxon>Dictyobacter</taxon>
    </lineage>
</organism>
<proteinExistence type="predicted"/>
<dbReference type="Proteomes" id="UP000287224">
    <property type="component" value="Unassembled WGS sequence"/>
</dbReference>
<keyword evidence="2" id="KW-0812">Transmembrane</keyword>
<keyword evidence="2" id="KW-0472">Membrane</keyword>
<sequence length="259" mass="28377">MSQNYNTVAKRPRRTRVPRNRPVLVTGSETQEETSAPTTEDLTLDTTPAVETEVASEPAAPSRRLPRLPKFFSKVEQSEQDGPANKDGVVEARMARAKKNMNPKAAITKAEEATAAKEKPAATKAPTRPSLFKPRHFIGMVIYLIGANFLLPLEHTFAVNAHIERVVFTLPFGNLPLTTSFLINILTLIILLYALVAFDLLPNGKQFASSQAQAGKSKSGTSSQGPRTPKVAPPTVRQGVKGANDDLYQAYRTSQRKKR</sequence>
<dbReference type="RefSeq" id="WP_126595590.1">
    <property type="nucleotide sequence ID" value="NZ_BIFQ01000001.1"/>
</dbReference>
<dbReference type="OrthoDB" id="160396at2"/>
<feature type="transmembrane region" description="Helical" evidence="2">
    <location>
        <begin position="181"/>
        <end position="201"/>
    </location>
</feature>
<feature type="region of interest" description="Disordered" evidence="1">
    <location>
        <begin position="1"/>
        <end position="68"/>
    </location>
</feature>
<keyword evidence="2" id="KW-1133">Transmembrane helix</keyword>
<evidence type="ECO:0000256" key="1">
    <source>
        <dbReference type="SAM" id="MobiDB-lite"/>
    </source>
</evidence>
<evidence type="ECO:0000256" key="2">
    <source>
        <dbReference type="SAM" id="Phobius"/>
    </source>
</evidence>
<comment type="caution">
    <text evidence="3">The sequence shown here is derived from an EMBL/GenBank/DDBJ whole genome shotgun (WGS) entry which is preliminary data.</text>
</comment>
<feature type="region of interest" description="Disordered" evidence="1">
    <location>
        <begin position="211"/>
        <end position="259"/>
    </location>
</feature>
<reference evidence="4" key="1">
    <citation type="submission" date="2018-12" db="EMBL/GenBank/DDBJ databases">
        <title>Tengunoibacter tsumagoiensis gen. nov., sp. nov., Dictyobacter kobayashii sp. nov., D. alpinus sp. nov., and D. joshuensis sp. nov. and description of Dictyobacteraceae fam. nov. within the order Ktedonobacterales isolated from Tengu-no-mugimeshi.</title>
        <authorList>
            <person name="Wang C.M."/>
            <person name="Zheng Y."/>
            <person name="Sakai Y."/>
            <person name="Toyoda A."/>
            <person name="Minakuchi Y."/>
            <person name="Abe K."/>
            <person name="Yokota A."/>
            <person name="Yabe S."/>
        </authorList>
    </citation>
    <scope>NUCLEOTIDE SEQUENCE [LARGE SCALE GENOMIC DNA]</scope>
    <source>
        <strain evidence="4">S-27</strain>
    </source>
</reference>